<reference evidence="2" key="1">
    <citation type="journal article" date="2015" name="Nature">
        <title>Complex archaea that bridge the gap between prokaryotes and eukaryotes.</title>
        <authorList>
            <person name="Spang A."/>
            <person name="Saw J.H."/>
            <person name="Jorgensen S.L."/>
            <person name="Zaremba-Niedzwiedzka K."/>
            <person name="Martijn J."/>
            <person name="Lind A.E."/>
            <person name="van Eijk R."/>
            <person name="Schleper C."/>
            <person name="Guy L."/>
            <person name="Ettema T.J."/>
        </authorList>
    </citation>
    <scope>NUCLEOTIDE SEQUENCE</scope>
</reference>
<sequence>MLQDKVNDILAYQRTDKFTNESSCVLKQVLDSVRFIIVDESFEHRQGEAQQAKDRAVCKFQSLYDEKVKFEKQEEELELLRKEKEERERSDAKRIFEDAQKELAKEFVKERYKNAQLEIEAGKERECKHAEELERAKQEAAEEALQKERAKVDKEQREAQEKIEAEQKAKDIEKAHIDHRKNIEEEVVYSFDQLFREYFKVKVLTNSAALQLIDAIKDGKIKHLQIIY</sequence>
<evidence type="ECO:0000313" key="2">
    <source>
        <dbReference type="EMBL" id="KKK67294.1"/>
    </source>
</evidence>
<organism evidence="2">
    <name type="scientific">marine sediment metagenome</name>
    <dbReference type="NCBI Taxonomy" id="412755"/>
    <lineage>
        <taxon>unclassified sequences</taxon>
        <taxon>metagenomes</taxon>
        <taxon>ecological metagenomes</taxon>
    </lineage>
</organism>
<evidence type="ECO:0000256" key="1">
    <source>
        <dbReference type="SAM" id="Coils"/>
    </source>
</evidence>
<keyword evidence="1" id="KW-0175">Coiled coil</keyword>
<accession>A0A0F8ZLK7</accession>
<feature type="coiled-coil region" evidence="1">
    <location>
        <begin position="63"/>
        <end position="175"/>
    </location>
</feature>
<gene>
    <name evidence="2" type="ORF">LCGC14_2955510</name>
</gene>
<dbReference type="EMBL" id="LAZR01059684">
    <property type="protein sequence ID" value="KKK67294.1"/>
    <property type="molecule type" value="Genomic_DNA"/>
</dbReference>
<proteinExistence type="predicted"/>
<dbReference type="AlphaFoldDB" id="A0A0F8ZLK7"/>
<name>A0A0F8ZLK7_9ZZZZ</name>
<protein>
    <submittedName>
        <fullName evidence="2">Uncharacterized protein</fullName>
    </submittedName>
</protein>
<comment type="caution">
    <text evidence="2">The sequence shown here is derived from an EMBL/GenBank/DDBJ whole genome shotgun (WGS) entry which is preliminary data.</text>
</comment>